<sequence length="88" mass="10158">MRVVLQALTDILDHQHIFALIFVVLHQPFAQLPGLIIIRVICYRPGERLGTERGIATSPETFRRRTQERTLRRKSHIKMVAVQVQTAT</sequence>
<accession>A0A645EH09</accession>
<dbReference type="EMBL" id="VSSQ01046641">
    <property type="protein sequence ID" value="MPN00610.1"/>
    <property type="molecule type" value="Genomic_DNA"/>
</dbReference>
<organism evidence="1">
    <name type="scientific">bioreactor metagenome</name>
    <dbReference type="NCBI Taxonomy" id="1076179"/>
    <lineage>
        <taxon>unclassified sequences</taxon>
        <taxon>metagenomes</taxon>
        <taxon>ecological metagenomes</taxon>
    </lineage>
</organism>
<comment type="caution">
    <text evidence="1">The sequence shown here is derived from an EMBL/GenBank/DDBJ whole genome shotgun (WGS) entry which is preliminary data.</text>
</comment>
<proteinExistence type="predicted"/>
<evidence type="ECO:0000313" key="1">
    <source>
        <dbReference type="EMBL" id="MPN00610.1"/>
    </source>
</evidence>
<gene>
    <name evidence="1" type="ORF">SDC9_147806</name>
</gene>
<protein>
    <submittedName>
        <fullName evidence="1">Uncharacterized protein</fullName>
    </submittedName>
</protein>
<name>A0A645EH09_9ZZZZ</name>
<dbReference type="AlphaFoldDB" id="A0A645EH09"/>
<reference evidence="1" key="1">
    <citation type="submission" date="2019-08" db="EMBL/GenBank/DDBJ databases">
        <authorList>
            <person name="Kucharzyk K."/>
            <person name="Murdoch R.W."/>
            <person name="Higgins S."/>
            <person name="Loffler F."/>
        </authorList>
    </citation>
    <scope>NUCLEOTIDE SEQUENCE</scope>
</reference>